<dbReference type="InterPro" id="IPR018080">
    <property type="entry name" value="Band_7/stomatin-like_CS"/>
</dbReference>
<feature type="domain" description="Band 7" evidence="6">
    <location>
        <begin position="213"/>
        <end position="372"/>
    </location>
</feature>
<evidence type="ECO:0000313" key="8">
    <source>
        <dbReference type="RefSeq" id="XP_036670890.3"/>
    </source>
</evidence>
<dbReference type="Gene3D" id="6.10.250.2090">
    <property type="match status" value="1"/>
</dbReference>
<dbReference type="GeneID" id="108005825"/>
<keyword evidence="3 5" id="KW-0472">Membrane</keyword>
<feature type="compositionally biased region" description="Basic and acidic residues" evidence="4">
    <location>
        <begin position="47"/>
        <end position="58"/>
    </location>
</feature>
<feature type="compositionally biased region" description="Low complexity" evidence="4">
    <location>
        <begin position="116"/>
        <end position="142"/>
    </location>
</feature>
<dbReference type="InterPro" id="IPR001107">
    <property type="entry name" value="Band_7"/>
</dbReference>
<dbReference type="Proteomes" id="UP001652628">
    <property type="component" value="Chromosome 3"/>
</dbReference>
<dbReference type="SMART" id="SM00244">
    <property type="entry name" value="PHB"/>
    <property type="match status" value="1"/>
</dbReference>
<name>A0AB40A4U4_DROSZ</name>
<dbReference type="InterPro" id="IPR001972">
    <property type="entry name" value="Stomatin_HflK_fam"/>
</dbReference>
<accession>A0AB40A4U4</accession>
<gene>
    <name evidence="8" type="primary">LOC108005825</name>
</gene>
<dbReference type="AlphaFoldDB" id="A0AB40A4U4"/>
<evidence type="ECO:0000256" key="4">
    <source>
        <dbReference type="SAM" id="MobiDB-lite"/>
    </source>
</evidence>
<evidence type="ECO:0000313" key="7">
    <source>
        <dbReference type="Proteomes" id="UP001652628"/>
    </source>
</evidence>
<dbReference type="CDD" id="cd03403">
    <property type="entry name" value="SPFH_stomatin"/>
    <property type="match status" value="1"/>
</dbReference>
<evidence type="ECO:0000259" key="6">
    <source>
        <dbReference type="SMART" id="SM00244"/>
    </source>
</evidence>
<dbReference type="InterPro" id="IPR036013">
    <property type="entry name" value="Band_7/SPFH_dom_sf"/>
</dbReference>
<evidence type="ECO:0000256" key="1">
    <source>
        <dbReference type="ARBA" id="ARBA00004370"/>
    </source>
</evidence>
<feature type="compositionally biased region" description="Low complexity" evidence="4">
    <location>
        <begin position="80"/>
        <end position="107"/>
    </location>
</feature>
<sequence length="535" mass="61295">MPDSMMDMEHRDHQLHRQQQQSHHHQPGRLAASTSTFAPPAPTSTQPEERDRDRERDHHLHHHQTNNVASSPLPVNASIQLHQQQQPQPQQQQQQQQQPLTQLQQPQLREREHHQQPQQQQQQMMQQPPQQQMQQQQQQQQQLPHSHHALMQQSQQQQAIHRAEARRDTQAKHSHGFLYSDEEISDKASTCGKLLIFLSVALVIMTLPFSLFVCFKVVQEYERAVIFRLGRLMQGGAKGPGIFFILPCIDSYARVDLRTRTYDVPPQEVLTKDSVTVSVDAVVYYRVSNATVSIANVENAHHSTRLLAQTTLRNTMGTRHLHEILSERMTISGTMQVQLDEATDAWGIKVERVEIKDVRLPVQLQRAMAAEAEAAREARAKVIAAEGEQKASRALREASEVIGDSPAALQLRYLQTLNTISAEKNSTIVFPLPIDLITYFLKTNEATTQQNARKAAAAIGNTPPPLQLAPQQQQMQPQQQQQQYQQQQQPQQQYQQQQQQQQQPQQQQQQPQQQQQQPQQQDQLYQQGQQISSAM</sequence>
<proteinExistence type="inferred from homology"/>
<dbReference type="SUPFAM" id="SSF117892">
    <property type="entry name" value="Band 7/SPFH domain"/>
    <property type="match status" value="1"/>
</dbReference>
<keyword evidence="7" id="KW-1185">Reference proteome</keyword>
<dbReference type="RefSeq" id="XP_036670890.3">
    <property type="nucleotide sequence ID" value="XM_036814995.3"/>
</dbReference>
<feature type="compositionally biased region" description="Low complexity" evidence="4">
    <location>
        <begin position="468"/>
        <end position="535"/>
    </location>
</feature>
<dbReference type="Gene3D" id="3.30.479.30">
    <property type="entry name" value="Band 7 domain"/>
    <property type="match status" value="1"/>
</dbReference>
<evidence type="ECO:0000256" key="2">
    <source>
        <dbReference type="ARBA" id="ARBA00008164"/>
    </source>
</evidence>
<dbReference type="PANTHER" id="PTHR10264">
    <property type="entry name" value="BAND 7 PROTEIN-RELATED"/>
    <property type="match status" value="1"/>
</dbReference>
<dbReference type="InterPro" id="IPR043202">
    <property type="entry name" value="Band-7_stomatin-like"/>
</dbReference>
<organism evidence="7 8">
    <name type="scientific">Drosophila suzukii</name>
    <name type="common">Spotted-wing drosophila fruit fly</name>
    <dbReference type="NCBI Taxonomy" id="28584"/>
    <lineage>
        <taxon>Eukaryota</taxon>
        <taxon>Metazoa</taxon>
        <taxon>Ecdysozoa</taxon>
        <taxon>Arthropoda</taxon>
        <taxon>Hexapoda</taxon>
        <taxon>Insecta</taxon>
        <taxon>Pterygota</taxon>
        <taxon>Neoptera</taxon>
        <taxon>Endopterygota</taxon>
        <taxon>Diptera</taxon>
        <taxon>Brachycera</taxon>
        <taxon>Muscomorpha</taxon>
        <taxon>Ephydroidea</taxon>
        <taxon>Drosophilidae</taxon>
        <taxon>Drosophila</taxon>
        <taxon>Sophophora</taxon>
    </lineage>
</organism>
<comment type="subcellular location">
    <subcellularLocation>
        <location evidence="1">Membrane</location>
    </subcellularLocation>
</comment>
<protein>
    <submittedName>
        <fullName evidence="8">Band 7 protein CG42540 isoform X1</fullName>
    </submittedName>
</protein>
<dbReference type="PANTHER" id="PTHR10264:SF127">
    <property type="entry name" value="PODOCIN"/>
    <property type="match status" value="1"/>
</dbReference>
<evidence type="ECO:0000256" key="5">
    <source>
        <dbReference type="SAM" id="Phobius"/>
    </source>
</evidence>
<dbReference type="PRINTS" id="PR00721">
    <property type="entry name" value="STOMATIN"/>
</dbReference>
<feature type="compositionally biased region" description="Low complexity" evidence="4">
    <location>
        <begin position="31"/>
        <end position="46"/>
    </location>
</feature>
<reference evidence="8" key="1">
    <citation type="submission" date="2025-08" db="UniProtKB">
        <authorList>
            <consortium name="RefSeq"/>
        </authorList>
    </citation>
    <scope>IDENTIFICATION</scope>
</reference>
<dbReference type="PROSITE" id="PS01270">
    <property type="entry name" value="BAND_7"/>
    <property type="match status" value="1"/>
</dbReference>
<feature type="region of interest" description="Disordered" evidence="4">
    <location>
        <begin position="1"/>
        <end position="173"/>
    </location>
</feature>
<comment type="similarity">
    <text evidence="2">Belongs to the band 7/mec-2 family.</text>
</comment>
<dbReference type="Pfam" id="PF01145">
    <property type="entry name" value="Band_7"/>
    <property type="match status" value="1"/>
</dbReference>
<feature type="compositionally biased region" description="Basic and acidic residues" evidence="4">
    <location>
        <begin position="161"/>
        <end position="171"/>
    </location>
</feature>
<keyword evidence="5" id="KW-1133">Transmembrane helix</keyword>
<evidence type="ECO:0000256" key="3">
    <source>
        <dbReference type="ARBA" id="ARBA00023136"/>
    </source>
</evidence>
<keyword evidence="5" id="KW-0812">Transmembrane</keyword>
<dbReference type="GO" id="GO:0005886">
    <property type="term" value="C:plasma membrane"/>
    <property type="evidence" value="ECO:0007669"/>
    <property type="project" value="InterPro"/>
</dbReference>
<feature type="region of interest" description="Disordered" evidence="4">
    <location>
        <begin position="452"/>
        <end position="535"/>
    </location>
</feature>
<feature type="transmembrane region" description="Helical" evidence="5">
    <location>
        <begin position="194"/>
        <end position="218"/>
    </location>
</feature>